<sequence>MRDSILDSGNRLIIECNRTFRSSESHPIRPGIREKFWKGRQLILWSIQALMQRDWLVKVCHVPREENAAADKLVALGKGCGLDGRIFVVPPGAVASIVEHDQRRWMEERSREAMVAVVERDSS</sequence>
<gene>
    <name evidence="2" type="ORF">V6N12_042619</name>
</gene>
<dbReference type="Pfam" id="PF13456">
    <property type="entry name" value="RVT_3"/>
    <property type="match status" value="1"/>
</dbReference>
<feature type="domain" description="RNase H type-1" evidence="1">
    <location>
        <begin position="40"/>
        <end position="75"/>
    </location>
</feature>
<dbReference type="InterPro" id="IPR002156">
    <property type="entry name" value="RNaseH_domain"/>
</dbReference>
<dbReference type="EMBL" id="JBBPBM010000161">
    <property type="protein sequence ID" value="KAK8502832.1"/>
    <property type="molecule type" value="Genomic_DNA"/>
</dbReference>
<evidence type="ECO:0000313" key="3">
    <source>
        <dbReference type="Proteomes" id="UP001472677"/>
    </source>
</evidence>
<organism evidence="2 3">
    <name type="scientific">Hibiscus sabdariffa</name>
    <name type="common">roselle</name>
    <dbReference type="NCBI Taxonomy" id="183260"/>
    <lineage>
        <taxon>Eukaryota</taxon>
        <taxon>Viridiplantae</taxon>
        <taxon>Streptophyta</taxon>
        <taxon>Embryophyta</taxon>
        <taxon>Tracheophyta</taxon>
        <taxon>Spermatophyta</taxon>
        <taxon>Magnoliopsida</taxon>
        <taxon>eudicotyledons</taxon>
        <taxon>Gunneridae</taxon>
        <taxon>Pentapetalae</taxon>
        <taxon>rosids</taxon>
        <taxon>malvids</taxon>
        <taxon>Malvales</taxon>
        <taxon>Malvaceae</taxon>
        <taxon>Malvoideae</taxon>
        <taxon>Hibiscus</taxon>
    </lineage>
</organism>
<evidence type="ECO:0000313" key="2">
    <source>
        <dbReference type="EMBL" id="KAK8502832.1"/>
    </source>
</evidence>
<reference evidence="2 3" key="1">
    <citation type="journal article" date="2024" name="G3 (Bethesda)">
        <title>Genome assembly of Hibiscus sabdariffa L. provides insights into metabolisms of medicinal natural products.</title>
        <authorList>
            <person name="Kim T."/>
        </authorList>
    </citation>
    <scope>NUCLEOTIDE SEQUENCE [LARGE SCALE GENOMIC DNA]</scope>
    <source>
        <strain evidence="2">TK-2024</strain>
        <tissue evidence="2">Old leaves</tissue>
    </source>
</reference>
<accession>A0ABR2B799</accession>
<name>A0ABR2B799_9ROSI</name>
<comment type="caution">
    <text evidence="2">The sequence shown here is derived from an EMBL/GenBank/DDBJ whole genome shotgun (WGS) entry which is preliminary data.</text>
</comment>
<protein>
    <recommendedName>
        <fullName evidence="1">RNase H type-1 domain-containing protein</fullName>
    </recommendedName>
</protein>
<evidence type="ECO:0000259" key="1">
    <source>
        <dbReference type="Pfam" id="PF13456"/>
    </source>
</evidence>
<keyword evidence="3" id="KW-1185">Reference proteome</keyword>
<proteinExistence type="predicted"/>
<dbReference type="Proteomes" id="UP001472677">
    <property type="component" value="Unassembled WGS sequence"/>
</dbReference>